<organism evidence="2 3">
    <name type="scientific">Mojavia pulchra JT2-VF2</name>
    <dbReference type="NCBI Taxonomy" id="287848"/>
    <lineage>
        <taxon>Bacteria</taxon>
        <taxon>Bacillati</taxon>
        <taxon>Cyanobacteriota</taxon>
        <taxon>Cyanophyceae</taxon>
        <taxon>Nostocales</taxon>
        <taxon>Nostocaceae</taxon>
    </lineage>
</organism>
<dbReference type="InterPro" id="IPR010610">
    <property type="entry name" value="EryCIII-like_C"/>
</dbReference>
<dbReference type="Gene3D" id="3.40.50.2000">
    <property type="entry name" value="Glycogen Phosphorylase B"/>
    <property type="match status" value="2"/>
</dbReference>
<dbReference type="GO" id="GO:0017000">
    <property type="term" value="P:antibiotic biosynthetic process"/>
    <property type="evidence" value="ECO:0007669"/>
    <property type="project" value="UniProtKB-ARBA"/>
</dbReference>
<reference evidence="2" key="2">
    <citation type="journal article" date="2022" name="Microbiol. Resour. Announc.">
        <title>Metagenome Sequencing to Explore Phylogenomics of Terrestrial Cyanobacteria.</title>
        <authorList>
            <person name="Ward R.D."/>
            <person name="Stajich J.E."/>
            <person name="Johansen J.R."/>
            <person name="Huntemann M."/>
            <person name="Clum A."/>
            <person name="Foster B."/>
            <person name="Foster B."/>
            <person name="Roux S."/>
            <person name="Palaniappan K."/>
            <person name="Varghese N."/>
            <person name="Mukherjee S."/>
            <person name="Reddy T.B.K."/>
            <person name="Daum C."/>
            <person name="Copeland A."/>
            <person name="Chen I.A."/>
            <person name="Ivanova N.N."/>
            <person name="Kyrpides N.C."/>
            <person name="Shapiro N."/>
            <person name="Eloe-Fadrosh E.A."/>
            <person name="Pietrasiak N."/>
        </authorList>
    </citation>
    <scope>NUCLEOTIDE SEQUENCE</scope>
    <source>
        <strain evidence="2">JT2-VF2</strain>
    </source>
</reference>
<name>A0A951Q8Z9_9NOST</name>
<feature type="domain" description="Erythromycin biosynthesis protein CIII-like C-terminal" evidence="1">
    <location>
        <begin position="283"/>
        <end position="414"/>
    </location>
</feature>
<dbReference type="AlphaFoldDB" id="A0A951Q8Z9"/>
<dbReference type="InterPro" id="IPR002213">
    <property type="entry name" value="UDP_glucos_trans"/>
</dbReference>
<dbReference type="Pfam" id="PF06722">
    <property type="entry name" value="EryCIII-like_C"/>
    <property type="match status" value="1"/>
</dbReference>
<reference evidence="2" key="1">
    <citation type="submission" date="2021-05" db="EMBL/GenBank/DDBJ databases">
        <authorList>
            <person name="Pietrasiak N."/>
            <person name="Ward R."/>
            <person name="Stajich J.E."/>
            <person name="Kurbessoian T."/>
        </authorList>
    </citation>
    <scope>NUCLEOTIDE SEQUENCE</scope>
    <source>
        <strain evidence="2">JT2-VF2</strain>
    </source>
</reference>
<evidence type="ECO:0000313" key="2">
    <source>
        <dbReference type="EMBL" id="MBW4566325.1"/>
    </source>
</evidence>
<dbReference type="FunFam" id="3.40.50.2000:FF:000072">
    <property type="entry name" value="Glycosyl transferase"/>
    <property type="match status" value="1"/>
</dbReference>
<dbReference type="SUPFAM" id="SSF53756">
    <property type="entry name" value="UDP-Glycosyltransferase/glycogen phosphorylase"/>
    <property type="match status" value="1"/>
</dbReference>
<dbReference type="CDD" id="cd03784">
    <property type="entry name" value="GT1_Gtf-like"/>
    <property type="match status" value="1"/>
</dbReference>
<dbReference type="GO" id="GO:0016758">
    <property type="term" value="F:hexosyltransferase activity"/>
    <property type="evidence" value="ECO:0007669"/>
    <property type="project" value="UniProtKB-ARBA"/>
</dbReference>
<dbReference type="Proteomes" id="UP000715781">
    <property type="component" value="Unassembled WGS sequence"/>
</dbReference>
<evidence type="ECO:0000259" key="1">
    <source>
        <dbReference type="Pfam" id="PF06722"/>
    </source>
</evidence>
<dbReference type="PANTHER" id="PTHR48050:SF13">
    <property type="entry name" value="STEROL 3-BETA-GLUCOSYLTRANSFERASE UGT80A2"/>
    <property type="match status" value="1"/>
</dbReference>
<protein>
    <submittedName>
        <fullName evidence="2">Glycosyltransferase</fullName>
    </submittedName>
</protein>
<dbReference type="EMBL" id="JAHHHN010000075">
    <property type="protein sequence ID" value="MBW4566325.1"/>
    <property type="molecule type" value="Genomic_DNA"/>
</dbReference>
<dbReference type="InterPro" id="IPR050426">
    <property type="entry name" value="Glycosyltransferase_28"/>
</dbReference>
<dbReference type="PANTHER" id="PTHR48050">
    <property type="entry name" value="STEROL 3-BETA-GLUCOSYLTRANSFERASE"/>
    <property type="match status" value="1"/>
</dbReference>
<proteinExistence type="predicted"/>
<comment type="caution">
    <text evidence="2">The sequence shown here is derived from an EMBL/GenBank/DDBJ whole genome shotgun (WGS) entry which is preliminary data.</text>
</comment>
<dbReference type="GO" id="GO:0008194">
    <property type="term" value="F:UDP-glycosyltransferase activity"/>
    <property type="evidence" value="ECO:0007669"/>
    <property type="project" value="InterPro"/>
</dbReference>
<accession>A0A951Q8Z9</accession>
<evidence type="ECO:0000313" key="3">
    <source>
        <dbReference type="Proteomes" id="UP000715781"/>
    </source>
</evidence>
<sequence length="434" mass="47584">MARFLIGTIAAIGHVSPALPIARQLIQQGHEVWWYTGKGLKEKVEATGANHVSISRGIDLTVPETIPADWIAQRNALKGFNQFKFYLKHGFIDAAVTQLQDLTNILKEFPADILLCDVFFLGISWLHEKTGLPWAAFGMSALPFSSRDTAPFGLGLQPDYSPLGQLKTRGLNWLSRNVLMKDVTRHLDQRRESVSLSPKGQDFFSAALSPFLYLQGTTPSFEYPRRDLPPQVHFIGTFLPPVPTNFSAPSWWTDLNTNKPVVHVTQGTVATQANELLVPTIQALVDEDVLVVATTGGQPIEAINLDPIPANARIESFISHVHLLPHVDVMVTNGGFNGVQIALANGVPMVAAGQTEEKPEICARVEWSGVGINLKTSTPTSTQIRNAVKTVLASPRYKQKAQEMKMEIDLYNSPVIAAGLLEKLAATKQPVFSK</sequence>
<gene>
    <name evidence="2" type="ORF">KME32_35790</name>
</gene>